<evidence type="ECO:0000313" key="1">
    <source>
        <dbReference type="EMBL" id="MPC94788.1"/>
    </source>
</evidence>
<name>A0A5B7JNW9_PORTR</name>
<reference evidence="1 2" key="1">
    <citation type="submission" date="2019-05" db="EMBL/GenBank/DDBJ databases">
        <title>Another draft genome of Portunus trituberculatus and its Hox gene families provides insights of decapod evolution.</title>
        <authorList>
            <person name="Jeong J.-H."/>
            <person name="Song I."/>
            <person name="Kim S."/>
            <person name="Choi T."/>
            <person name="Kim D."/>
            <person name="Ryu S."/>
            <person name="Kim W."/>
        </authorList>
    </citation>
    <scope>NUCLEOTIDE SEQUENCE [LARGE SCALE GENOMIC DNA]</scope>
    <source>
        <tissue evidence="1">Muscle</tissue>
    </source>
</reference>
<accession>A0A5B7JNW9</accession>
<dbReference type="Proteomes" id="UP000324222">
    <property type="component" value="Unassembled WGS sequence"/>
</dbReference>
<dbReference type="AlphaFoldDB" id="A0A5B7JNW9"/>
<gene>
    <name evidence="1" type="ORF">E2C01_089974</name>
</gene>
<comment type="caution">
    <text evidence="1">The sequence shown here is derived from an EMBL/GenBank/DDBJ whole genome shotgun (WGS) entry which is preliminary data.</text>
</comment>
<organism evidence="1 2">
    <name type="scientific">Portunus trituberculatus</name>
    <name type="common">Swimming crab</name>
    <name type="synonym">Neptunus trituberculatus</name>
    <dbReference type="NCBI Taxonomy" id="210409"/>
    <lineage>
        <taxon>Eukaryota</taxon>
        <taxon>Metazoa</taxon>
        <taxon>Ecdysozoa</taxon>
        <taxon>Arthropoda</taxon>
        <taxon>Crustacea</taxon>
        <taxon>Multicrustacea</taxon>
        <taxon>Malacostraca</taxon>
        <taxon>Eumalacostraca</taxon>
        <taxon>Eucarida</taxon>
        <taxon>Decapoda</taxon>
        <taxon>Pleocyemata</taxon>
        <taxon>Brachyura</taxon>
        <taxon>Eubrachyura</taxon>
        <taxon>Portunoidea</taxon>
        <taxon>Portunidae</taxon>
        <taxon>Portuninae</taxon>
        <taxon>Portunus</taxon>
    </lineage>
</organism>
<dbReference type="EMBL" id="VSRR010099886">
    <property type="protein sequence ID" value="MPC94788.1"/>
    <property type="molecule type" value="Genomic_DNA"/>
</dbReference>
<sequence length="50" mass="5746">MGPVKTGLGYDPTDEWSYDMGYSARKICLAQTLRGCRPRDQPPWLIRLCE</sequence>
<proteinExistence type="predicted"/>
<keyword evidence="2" id="KW-1185">Reference proteome</keyword>
<protein>
    <submittedName>
        <fullName evidence="1">Uncharacterized protein</fullName>
    </submittedName>
</protein>
<evidence type="ECO:0000313" key="2">
    <source>
        <dbReference type="Proteomes" id="UP000324222"/>
    </source>
</evidence>